<keyword evidence="4" id="KW-0732">Signal</keyword>
<evidence type="ECO:0000313" key="7">
    <source>
        <dbReference type="EMBL" id="MFB9070931.1"/>
    </source>
</evidence>
<dbReference type="SUPFAM" id="SSF53807">
    <property type="entry name" value="Helical backbone' metal receptor"/>
    <property type="match status" value="1"/>
</dbReference>
<gene>
    <name evidence="7" type="ORF">ACFFX0_06890</name>
</gene>
<dbReference type="Proteomes" id="UP001589575">
    <property type="component" value="Unassembled WGS sequence"/>
</dbReference>
<keyword evidence="8" id="KW-1185">Reference proteome</keyword>
<evidence type="ECO:0000256" key="4">
    <source>
        <dbReference type="ARBA" id="ARBA00022729"/>
    </source>
</evidence>
<dbReference type="PANTHER" id="PTHR30532">
    <property type="entry name" value="IRON III DICITRATE-BINDING PERIPLASMIC PROTEIN"/>
    <property type="match status" value="1"/>
</dbReference>
<evidence type="ECO:0000256" key="1">
    <source>
        <dbReference type="ARBA" id="ARBA00004196"/>
    </source>
</evidence>
<feature type="compositionally biased region" description="Low complexity" evidence="5">
    <location>
        <begin position="22"/>
        <end position="34"/>
    </location>
</feature>
<dbReference type="Gene3D" id="3.40.50.1980">
    <property type="entry name" value="Nitrogenase molybdenum iron protein domain"/>
    <property type="match status" value="2"/>
</dbReference>
<comment type="similarity">
    <text evidence="2">Belongs to the bacterial solute-binding protein 8 family.</text>
</comment>
<comment type="caution">
    <text evidence="7">The sequence shown here is derived from an EMBL/GenBank/DDBJ whole genome shotgun (WGS) entry which is preliminary data.</text>
</comment>
<keyword evidence="3" id="KW-0813">Transport</keyword>
<dbReference type="PANTHER" id="PTHR30532:SF24">
    <property type="entry name" value="FERRIC ENTEROBACTIN-BINDING PERIPLASMIC PROTEIN FEPB"/>
    <property type="match status" value="1"/>
</dbReference>
<evidence type="ECO:0000313" key="8">
    <source>
        <dbReference type="Proteomes" id="UP001589575"/>
    </source>
</evidence>
<sequence>MPPERVSTAWGTPGASQAASWRCSSRSRPSATSRAWPVTTKTRCGSGCSWVGWPTNRMACSGTTDSHDVMGTDLQVRRCGGRLGVEARQPAQRITSLRPWPGRCPLGRAPRPDRHRNPATLGKACLRIACGYCTNPRRGPMNTTARYTRTAVAVLAALSLAGCGGAGEAGDASGSPAGVSSGAAQAAGPVSVETDYGTVEVPQDPQTVVVLNYALAGYLYDLDIPVTATIPEDTEAGGEHSEFWAEEAEEDGTVYLPWSADGFDLEAILALEPDLIIGGGIGFPLFQAEEAYEDLSAIAPTLLVGRELTSWQDQFSFLAEAFGKGDLYEKYVQAYDEREAEVREAITPPEGEVAFLSLTADGTPYGLVEDVGLPTTFTDLGFEVAPVFADGGFEVYGPGGDMFELSTEKVGQVMTQETLFIAGFNAETTSVEDLRENPVYAALPAFQDNQAQELPYWSIRGDYDEALALLDQIEELYG</sequence>
<evidence type="ECO:0000256" key="2">
    <source>
        <dbReference type="ARBA" id="ARBA00008814"/>
    </source>
</evidence>
<reference evidence="7 8" key="1">
    <citation type="submission" date="2024-09" db="EMBL/GenBank/DDBJ databases">
        <authorList>
            <person name="Sun Q."/>
            <person name="Mori K."/>
        </authorList>
    </citation>
    <scope>NUCLEOTIDE SEQUENCE [LARGE SCALE GENOMIC DNA]</scope>
    <source>
        <strain evidence="7 8">CCM 7609</strain>
    </source>
</reference>
<name>A0ABV5FW82_9MICC</name>
<feature type="region of interest" description="Disordered" evidence="5">
    <location>
        <begin position="1"/>
        <end position="34"/>
    </location>
</feature>
<dbReference type="PROSITE" id="PS50983">
    <property type="entry name" value="FE_B12_PBP"/>
    <property type="match status" value="1"/>
</dbReference>
<evidence type="ECO:0000256" key="3">
    <source>
        <dbReference type="ARBA" id="ARBA00022448"/>
    </source>
</evidence>
<comment type="subcellular location">
    <subcellularLocation>
        <location evidence="1">Cell envelope</location>
    </subcellularLocation>
</comment>
<feature type="domain" description="Fe/B12 periplasmic-binding" evidence="6">
    <location>
        <begin position="207"/>
        <end position="478"/>
    </location>
</feature>
<evidence type="ECO:0000256" key="5">
    <source>
        <dbReference type="SAM" id="MobiDB-lite"/>
    </source>
</evidence>
<proteinExistence type="inferred from homology"/>
<organism evidence="7 8">
    <name type="scientific">Citricoccus parietis</name>
    <dbReference type="NCBI Taxonomy" id="592307"/>
    <lineage>
        <taxon>Bacteria</taxon>
        <taxon>Bacillati</taxon>
        <taxon>Actinomycetota</taxon>
        <taxon>Actinomycetes</taxon>
        <taxon>Micrococcales</taxon>
        <taxon>Micrococcaceae</taxon>
        <taxon>Citricoccus</taxon>
    </lineage>
</organism>
<evidence type="ECO:0000259" key="6">
    <source>
        <dbReference type="PROSITE" id="PS50983"/>
    </source>
</evidence>
<dbReference type="InterPro" id="IPR002491">
    <property type="entry name" value="ABC_transptr_periplasmic_BD"/>
</dbReference>
<protein>
    <submittedName>
        <fullName evidence="7">ABC transporter substrate-binding protein</fullName>
    </submittedName>
</protein>
<accession>A0ABV5FW82</accession>
<dbReference type="Pfam" id="PF01497">
    <property type="entry name" value="Peripla_BP_2"/>
    <property type="match status" value="1"/>
</dbReference>
<dbReference type="InterPro" id="IPR051313">
    <property type="entry name" value="Bact_iron-sidero_bind"/>
</dbReference>
<dbReference type="EMBL" id="JBHMFI010000001">
    <property type="protein sequence ID" value="MFB9070931.1"/>
    <property type="molecule type" value="Genomic_DNA"/>
</dbReference>